<dbReference type="RefSeq" id="XP_019034140.1">
    <property type="nucleotide sequence ID" value="XM_019173435.1"/>
</dbReference>
<feature type="compositionally biased region" description="Polar residues" evidence="1">
    <location>
        <begin position="1"/>
        <end position="10"/>
    </location>
</feature>
<reference evidence="2 3" key="1">
    <citation type="submission" date="2016-06" db="EMBL/GenBank/DDBJ databases">
        <title>Evolution of pathogenesis and genome organization in the Tremellales.</title>
        <authorList>
            <person name="Cuomo C."/>
            <person name="Litvintseva A."/>
            <person name="Heitman J."/>
            <person name="Chen Y."/>
            <person name="Sun S."/>
            <person name="Springer D."/>
            <person name="Dromer F."/>
            <person name="Young S."/>
            <person name="Zeng Q."/>
            <person name="Chapman S."/>
            <person name="Gujja S."/>
            <person name="Saif S."/>
            <person name="Birren B."/>
        </authorList>
    </citation>
    <scope>NUCLEOTIDE SEQUENCE [LARGE SCALE GENOMIC DNA]</scope>
    <source>
        <strain evidence="2 3">CBS 7118</strain>
    </source>
</reference>
<evidence type="ECO:0008006" key="4">
    <source>
        <dbReference type="Google" id="ProtNLM"/>
    </source>
</evidence>
<dbReference type="OrthoDB" id="2574774at2759"/>
<evidence type="ECO:0000313" key="3">
    <source>
        <dbReference type="Proteomes" id="UP000094819"/>
    </source>
</evidence>
<dbReference type="EMBL" id="AWGH01000003">
    <property type="protein sequence ID" value="ODO06040.1"/>
    <property type="molecule type" value="Genomic_DNA"/>
</dbReference>
<feature type="compositionally biased region" description="Basic residues" evidence="1">
    <location>
        <begin position="31"/>
        <end position="44"/>
    </location>
</feature>
<sequence length="204" mass="22574">MSNTAPSTADETPPSAGDKRPLDDEPDPQSKKVKSKKAKSKKVKTVPAHPDWNDTSNGIRLVSSDDVAFFVPIYLLQTGSTVFREMFSVVVVQNPSSQTLSPHPSATSATQTHSIEMTDTEFETSGTIHMFLNAVQGISLRSYVNNVPVFDRVQVIESLLRFAQKWESGPALAAYERVLMDEATKSFWKELSRAPRHFCLGGSW</sequence>
<proteinExistence type="predicted"/>
<comment type="caution">
    <text evidence="2">The sequence shown here is derived from an EMBL/GenBank/DDBJ whole genome shotgun (WGS) entry which is preliminary data.</text>
</comment>
<evidence type="ECO:0000256" key="1">
    <source>
        <dbReference type="SAM" id="MobiDB-lite"/>
    </source>
</evidence>
<dbReference type="AlphaFoldDB" id="A0A1E3JYW8"/>
<keyword evidence="3" id="KW-1185">Reference proteome</keyword>
<feature type="region of interest" description="Disordered" evidence="1">
    <location>
        <begin position="1"/>
        <end position="56"/>
    </location>
</feature>
<protein>
    <recommendedName>
        <fullName evidence="4">BTB domain-containing protein</fullName>
    </recommendedName>
</protein>
<evidence type="ECO:0000313" key="2">
    <source>
        <dbReference type="EMBL" id="ODO06040.1"/>
    </source>
</evidence>
<dbReference type="Proteomes" id="UP000094819">
    <property type="component" value="Unassembled WGS sequence"/>
</dbReference>
<accession>A0A1E3JYW8</accession>
<dbReference type="GeneID" id="30190482"/>
<name>A0A1E3JYW8_9TREE</name>
<gene>
    <name evidence="2" type="ORF">L198_01269</name>
</gene>
<organism evidence="2 3">
    <name type="scientific">Cryptococcus wingfieldii CBS 7118</name>
    <dbReference type="NCBI Taxonomy" id="1295528"/>
    <lineage>
        <taxon>Eukaryota</taxon>
        <taxon>Fungi</taxon>
        <taxon>Dikarya</taxon>
        <taxon>Basidiomycota</taxon>
        <taxon>Agaricomycotina</taxon>
        <taxon>Tremellomycetes</taxon>
        <taxon>Tremellales</taxon>
        <taxon>Cryptococcaceae</taxon>
        <taxon>Cryptococcus</taxon>
    </lineage>
</organism>